<dbReference type="EMBL" id="CP050177">
    <property type="protein sequence ID" value="QIQ04809.1"/>
    <property type="molecule type" value="Genomic_DNA"/>
</dbReference>
<organism evidence="4 5">
    <name type="scientific">Streptomyces liangshanensis</name>
    <dbReference type="NCBI Taxonomy" id="2717324"/>
    <lineage>
        <taxon>Bacteria</taxon>
        <taxon>Bacillati</taxon>
        <taxon>Actinomycetota</taxon>
        <taxon>Actinomycetes</taxon>
        <taxon>Kitasatosporales</taxon>
        <taxon>Streptomycetaceae</taxon>
        <taxon>Streptomyces</taxon>
    </lineage>
</organism>
<reference evidence="4 5" key="1">
    <citation type="submission" date="2020-03" db="EMBL/GenBank/DDBJ databases">
        <title>A novel species.</title>
        <authorList>
            <person name="Gao J."/>
        </authorList>
    </citation>
    <scope>NUCLEOTIDE SEQUENCE [LARGE SCALE GENOMIC DNA]</scope>
    <source>
        <strain evidence="4 5">QMT-12</strain>
    </source>
</reference>
<evidence type="ECO:0000313" key="4">
    <source>
        <dbReference type="EMBL" id="QIQ04809.1"/>
    </source>
</evidence>
<dbReference type="Pfam" id="PF00144">
    <property type="entry name" value="Beta-lactamase"/>
    <property type="match status" value="1"/>
</dbReference>
<feature type="domain" description="Beta-lactamase-related" evidence="3">
    <location>
        <begin position="71"/>
        <end position="387"/>
    </location>
</feature>
<dbReference type="InterPro" id="IPR012338">
    <property type="entry name" value="Beta-lactam/transpept-like"/>
</dbReference>
<dbReference type="Gene3D" id="3.40.710.10">
    <property type="entry name" value="DD-peptidase/beta-lactamase superfamily"/>
    <property type="match status" value="1"/>
</dbReference>
<accession>A0A6G9H3D8</accession>
<dbReference type="PANTHER" id="PTHR46825:SF7">
    <property type="entry name" value="D-ALANYL-D-ALANINE CARBOXYPEPTIDASE"/>
    <property type="match status" value="1"/>
</dbReference>
<dbReference type="PROSITE" id="PS51318">
    <property type="entry name" value="TAT"/>
    <property type="match status" value="1"/>
</dbReference>
<feature type="chain" id="PRO_5026108533" evidence="2">
    <location>
        <begin position="49"/>
        <end position="409"/>
    </location>
</feature>
<evidence type="ECO:0000313" key="5">
    <source>
        <dbReference type="Proteomes" id="UP000501179"/>
    </source>
</evidence>
<sequence>MSARTTASHATPTSRPARRAARRARLAWTGALAAAALASTALVGPAVASTGTAGIGSADRGARHSATQRALDAAVADGVPGVLARAETRTGSWSGTAGLGDTATGRERGARDHFRVGSITKTFVATVLLQLEAEGRLDLDDTVDHWLPGVVSGHGHDGRRVTIRQLLNHTSGVYGYTADPDFQRKVFSAEFFKNRYRTWQPGELVAIAMAHEPDFAPGTDWNYSNTNYVLAGMVVEKVTGRSYATEIERRILRPLHLTDTRLPGTDPRLPRPSGRAYGILADDPAQTVHDVTELNATMAGAAGSMISDAADLNRFFSALLKGRLLPPAQLDEMRTTVTPEGGEPGSGYGLGLQKTRLSCGTVVWGHGGGVHGSSSGAFTTADGTHSLAVNFNADWTGDPGQVVEAEFCG</sequence>
<dbReference type="KEGG" id="slia:HA039_23275"/>
<feature type="signal peptide" evidence="2">
    <location>
        <begin position="1"/>
        <end position="48"/>
    </location>
</feature>
<evidence type="ECO:0000256" key="1">
    <source>
        <dbReference type="SAM" id="MobiDB-lite"/>
    </source>
</evidence>
<protein>
    <submittedName>
        <fullName evidence="4">Beta-lactamase family protein</fullName>
    </submittedName>
</protein>
<dbReference type="InterPro" id="IPR006311">
    <property type="entry name" value="TAT_signal"/>
</dbReference>
<evidence type="ECO:0000259" key="3">
    <source>
        <dbReference type="Pfam" id="PF00144"/>
    </source>
</evidence>
<feature type="region of interest" description="Disordered" evidence="1">
    <location>
        <begin position="1"/>
        <end position="22"/>
    </location>
</feature>
<dbReference type="AlphaFoldDB" id="A0A6G9H3D8"/>
<evidence type="ECO:0000256" key="2">
    <source>
        <dbReference type="SAM" id="SignalP"/>
    </source>
</evidence>
<name>A0A6G9H3D8_9ACTN</name>
<proteinExistence type="predicted"/>
<gene>
    <name evidence="4" type="ORF">HA039_23275</name>
</gene>
<dbReference type="RefSeq" id="WP_167033047.1">
    <property type="nucleotide sequence ID" value="NZ_CP050177.1"/>
</dbReference>
<keyword evidence="2" id="KW-0732">Signal</keyword>
<dbReference type="Proteomes" id="UP000501179">
    <property type="component" value="Chromosome"/>
</dbReference>
<dbReference type="InterPro" id="IPR050491">
    <property type="entry name" value="AmpC-like"/>
</dbReference>
<dbReference type="SUPFAM" id="SSF56601">
    <property type="entry name" value="beta-lactamase/transpeptidase-like"/>
    <property type="match status" value="1"/>
</dbReference>
<keyword evidence="5" id="KW-1185">Reference proteome</keyword>
<dbReference type="PANTHER" id="PTHR46825">
    <property type="entry name" value="D-ALANYL-D-ALANINE-CARBOXYPEPTIDASE/ENDOPEPTIDASE AMPH"/>
    <property type="match status" value="1"/>
</dbReference>
<dbReference type="InterPro" id="IPR001466">
    <property type="entry name" value="Beta-lactam-related"/>
</dbReference>